<dbReference type="InterPro" id="IPR029063">
    <property type="entry name" value="SAM-dependent_MTases_sf"/>
</dbReference>
<name>A0ABP8IJ64_9GAMM</name>
<dbReference type="PANTHER" id="PTHR20974:SF0">
    <property type="entry name" value="UPF0585 PROTEIN CG18661"/>
    <property type="match status" value="1"/>
</dbReference>
<dbReference type="PANTHER" id="PTHR20974">
    <property type="entry name" value="UPF0585 PROTEIN CG18661"/>
    <property type="match status" value="1"/>
</dbReference>
<dbReference type="Pfam" id="PF06080">
    <property type="entry name" value="DUF938"/>
    <property type="match status" value="1"/>
</dbReference>
<protein>
    <submittedName>
        <fullName evidence="1">Class I SAM-dependent methyltransferase</fullName>
    </submittedName>
</protein>
<keyword evidence="1" id="KW-0489">Methyltransferase</keyword>
<accession>A0ABP8IJ64</accession>
<dbReference type="Gene3D" id="3.40.50.150">
    <property type="entry name" value="Vaccinia Virus protein VP39"/>
    <property type="match status" value="1"/>
</dbReference>
<dbReference type="Proteomes" id="UP001501011">
    <property type="component" value="Unassembled WGS sequence"/>
</dbReference>
<comment type="caution">
    <text evidence="1">The sequence shown here is derived from an EMBL/GenBank/DDBJ whole genome shotgun (WGS) entry which is preliminary data.</text>
</comment>
<dbReference type="EMBL" id="BAABFV010000001">
    <property type="protein sequence ID" value="GAA4359602.1"/>
    <property type="molecule type" value="Genomic_DNA"/>
</dbReference>
<reference evidence="2" key="1">
    <citation type="journal article" date="2019" name="Int. J. Syst. Evol. Microbiol.">
        <title>The Global Catalogue of Microorganisms (GCM) 10K type strain sequencing project: providing services to taxonomists for standard genome sequencing and annotation.</title>
        <authorList>
            <consortium name="The Broad Institute Genomics Platform"/>
            <consortium name="The Broad Institute Genome Sequencing Center for Infectious Disease"/>
            <person name="Wu L."/>
            <person name="Ma J."/>
        </authorList>
    </citation>
    <scope>NUCLEOTIDE SEQUENCE [LARGE SCALE GENOMIC DNA]</scope>
    <source>
        <strain evidence="2">JCM 17728</strain>
    </source>
</reference>
<keyword evidence="2" id="KW-1185">Reference proteome</keyword>
<evidence type="ECO:0000313" key="2">
    <source>
        <dbReference type="Proteomes" id="UP001501011"/>
    </source>
</evidence>
<dbReference type="CDD" id="cd02440">
    <property type="entry name" value="AdoMet_MTases"/>
    <property type="match status" value="1"/>
</dbReference>
<dbReference type="GO" id="GO:0032259">
    <property type="term" value="P:methylation"/>
    <property type="evidence" value="ECO:0007669"/>
    <property type="project" value="UniProtKB-KW"/>
</dbReference>
<keyword evidence="1" id="KW-0808">Transferase</keyword>
<proteinExistence type="predicted"/>
<organism evidence="1 2">
    <name type="scientific">Kangiella marina</name>
    <dbReference type="NCBI Taxonomy" id="1079178"/>
    <lineage>
        <taxon>Bacteria</taxon>
        <taxon>Pseudomonadati</taxon>
        <taxon>Pseudomonadota</taxon>
        <taxon>Gammaproteobacteria</taxon>
        <taxon>Kangiellales</taxon>
        <taxon>Kangiellaceae</taxon>
        <taxon>Kangiella</taxon>
    </lineage>
</organism>
<dbReference type="GO" id="GO:0008168">
    <property type="term" value="F:methyltransferase activity"/>
    <property type="evidence" value="ECO:0007669"/>
    <property type="project" value="UniProtKB-KW"/>
</dbReference>
<gene>
    <name evidence="1" type="ORF">GCM10023151_10630</name>
</gene>
<dbReference type="SUPFAM" id="SSF53335">
    <property type="entry name" value="S-adenosyl-L-methionine-dependent methyltransferases"/>
    <property type="match status" value="1"/>
</dbReference>
<dbReference type="RefSeq" id="WP_345292165.1">
    <property type="nucleotide sequence ID" value="NZ_BAABFV010000001.1"/>
</dbReference>
<sequence length="211" mass="23926">MIIDIIIQNTDTMRRFSEACERNQGPILDAIKPYLTHSNDVLEVGSGTGQHAVWFAGAMPHLTWHTSDLRENHGSIIAWLEASDLPNIRSPRSLNVGQKVWPVNQVDAIFTANTCHIMSWDRVKDLFHGANRVLKPGGYLLIYGPFNVNGDYTSESNKDFDQFLKEQDPDSGIRDYDDMNRAARHNGLQLVERHDMPANNMLLAYQKNSSF</sequence>
<dbReference type="InterPro" id="IPR010342">
    <property type="entry name" value="DUF938"/>
</dbReference>
<evidence type="ECO:0000313" key="1">
    <source>
        <dbReference type="EMBL" id="GAA4359602.1"/>
    </source>
</evidence>